<evidence type="ECO:0000313" key="3">
    <source>
        <dbReference type="Proteomes" id="UP000184532"/>
    </source>
</evidence>
<feature type="domain" description="HMA" evidence="1">
    <location>
        <begin position="1"/>
        <end position="66"/>
    </location>
</feature>
<dbReference type="CDD" id="cd00371">
    <property type="entry name" value="HMA"/>
    <property type="match status" value="1"/>
</dbReference>
<dbReference type="GO" id="GO:0046872">
    <property type="term" value="F:metal ion binding"/>
    <property type="evidence" value="ECO:0007669"/>
    <property type="project" value="InterPro"/>
</dbReference>
<evidence type="ECO:0000259" key="1">
    <source>
        <dbReference type="PROSITE" id="PS50846"/>
    </source>
</evidence>
<sequence>MKTVLQVQNLKCGGCANTIADHLNKIEGMESLGIEAETASITLEHQDAELLQQVKTKLKTLGYPVVDEENGMLLKAKSYVSCAIGKLG</sequence>
<gene>
    <name evidence="2" type="ORF">SAMN04488116_2337</name>
</gene>
<dbReference type="OrthoDB" id="677920at2"/>
<dbReference type="SUPFAM" id="SSF55008">
    <property type="entry name" value="HMA, heavy metal-associated domain"/>
    <property type="match status" value="1"/>
</dbReference>
<dbReference type="AlphaFoldDB" id="A0A1M5M9N8"/>
<dbReference type="EMBL" id="FQWL01000003">
    <property type="protein sequence ID" value="SHG74007.1"/>
    <property type="molecule type" value="Genomic_DNA"/>
</dbReference>
<organism evidence="2 3">
    <name type="scientific">Flagellimonas flava</name>
    <dbReference type="NCBI Taxonomy" id="570519"/>
    <lineage>
        <taxon>Bacteria</taxon>
        <taxon>Pseudomonadati</taxon>
        <taxon>Bacteroidota</taxon>
        <taxon>Flavobacteriia</taxon>
        <taxon>Flavobacteriales</taxon>
        <taxon>Flavobacteriaceae</taxon>
        <taxon>Flagellimonas</taxon>
    </lineage>
</organism>
<dbReference type="Proteomes" id="UP000184532">
    <property type="component" value="Unassembled WGS sequence"/>
</dbReference>
<accession>A0A1M5M9N8</accession>
<dbReference type="RefSeq" id="WP_073179706.1">
    <property type="nucleotide sequence ID" value="NZ_FQWL01000003.1"/>
</dbReference>
<dbReference type="InterPro" id="IPR036163">
    <property type="entry name" value="HMA_dom_sf"/>
</dbReference>
<dbReference type="PROSITE" id="PS50846">
    <property type="entry name" value="HMA_2"/>
    <property type="match status" value="1"/>
</dbReference>
<proteinExistence type="predicted"/>
<dbReference type="InterPro" id="IPR006121">
    <property type="entry name" value="HMA_dom"/>
</dbReference>
<evidence type="ECO:0000313" key="2">
    <source>
        <dbReference type="EMBL" id="SHG74007.1"/>
    </source>
</evidence>
<dbReference type="Gene3D" id="3.30.70.100">
    <property type="match status" value="1"/>
</dbReference>
<protein>
    <submittedName>
        <fullName evidence="2">Copper chaperone CopZ</fullName>
    </submittedName>
</protein>
<reference evidence="3" key="1">
    <citation type="submission" date="2016-11" db="EMBL/GenBank/DDBJ databases">
        <authorList>
            <person name="Varghese N."/>
            <person name="Submissions S."/>
        </authorList>
    </citation>
    <scope>NUCLEOTIDE SEQUENCE [LARGE SCALE GENOMIC DNA]</scope>
    <source>
        <strain evidence="3">DSM 22638</strain>
    </source>
</reference>
<keyword evidence="3" id="KW-1185">Reference proteome</keyword>
<dbReference type="Pfam" id="PF00403">
    <property type="entry name" value="HMA"/>
    <property type="match status" value="1"/>
</dbReference>
<dbReference type="STRING" id="570519.SAMN04488116_2337"/>
<name>A0A1M5M9N8_9FLAO</name>